<dbReference type="OrthoDB" id="9800955at2"/>
<protein>
    <submittedName>
        <fullName evidence="10">Glycoside hydrolase family 5</fullName>
    </submittedName>
</protein>
<dbReference type="PANTHER" id="PTHR31297">
    <property type="entry name" value="GLUCAN ENDO-1,6-BETA-GLUCOSIDASE B"/>
    <property type="match status" value="1"/>
</dbReference>
<keyword evidence="5 7" id="KW-0326">Glycosidase</keyword>
<dbReference type="Gene3D" id="2.80.10.50">
    <property type="match status" value="2"/>
</dbReference>
<evidence type="ECO:0000256" key="3">
    <source>
        <dbReference type="ARBA" id="ARBA00023001"/>
    </source>
</evidence>
<feature type="signal peptide" evidence="8">
    <location>
        <begin position="1"/>
        <end position="43"/>
    </location>
</feature>
<evidence type="ECO:0000256" key="1">
    <source>
        <dbReference type="ARBA" id="ARBA00005641"/>
    </source>
</evidence>
<keyword evidence="6" id="KW-0624">Polysaccharide degradation</keyword>
<dbReference type="InterPro" id="IPR050386">
    <property type="entry name" value="Glycosyl_hydrolase_5"/>
</dbReference>
<dbReference type="CAZy" id="GH5">
    <property type="family name" value="Glycoside Hydrolase Family 5"/>
</dbReference>
<feature type="chain" id="PRO_5002982755" evidence="8">
    <location>
        <begin position="44"/>
        <end position="516"/>
    </location>
</feature>
<dbReference type="InterPro" id="IPR017853">
    <property type="entry name" value="GH"/>
</dbReference>
<organism evidence="10 11">
    <name type="scientific">Catenulispora acidiphila (strain DSM 44928 / JCM 14897 / NBRC 102108 / NRRL B-24433 / ID139908)</name>
    <dbReference type="NCBI Taxonomy" id="479433"/>
    <lineage>
        <taxon>Bacteria</taxon>
        <taxon>Bacillati</taxon>
        <taxon>Actinomycetota</taxon>
        <taxon>Actinomycetes</taxon>
        <taxon>Catenulisporales</taxon>
        <taxon>Catenulisporaceae</taxon>
        <taxon>Catenulispora</taxon>
    </lineage>
</organism>
<keyword evidence="11" id="KW-1185">Reference proteome</keyword>
<dbReference type="RefSeq" id="WP_015793595.1">
    <property type="nucleotide sequence ID" value="NC_013131.1"/>
</dbReference>
<dbReference type="CDD" id="cd23451">
    <property type="entry name" value="beta-trefoil_Ricin_laminarinase"/>
    <property type="match status" value="1"/>
</dbReference>
<proteinExistence type="inferred from homology"/>
<dbReference type="Gene3D" id="3.20.20.80">
    <property type="entry name" value="Glycosidases"/>
    <property type="match status" value="1"/>
</dbReference>
<evidence type="ECO:0000256" key="8">
    <source>
        <dbReference type="SAM" id="SignalP"/>
    </source>
</evidence>
<dbReference type="AlphaFoldDB" id="C7Q3D0"/>
<gene>
    <name evidence="10" type="ordered locus">Caci_5006</name>
</gene>
<dbReference type="Proteomes" id="UP000000851">
    <property type="component" value="Chromosome"/>
</dbReference>
<dbReference type="GO" id="GO:0030245">
    <property type="term" value="P:cellulose catabolic process"/>
    <property type="evidence" value="ECO:0007669"/>
    <property type="project" value="UniProtKB-KW"/>
</dbReference>
<dbReference type="eggNOG" id="COG2730">
    <property type="taxonomic scope" value="Bacteria"/>
</dbReference>
<feature type="domain" description="Ricin B lectin" evidence="9">
    <location>
        <begin position="46"/>
        <end position="173"/>
    </location>
</feature>
<evidence type="ECO:0000313" key="11">
    <source>
        <dbReference type="Proteomes" id="UP000000851"/>
    </source>
</evidence>
<dbReference type="HOGENOM" id="CLU_527561_0_0_11"/>
<sequence length="516" mass="54791" precursor="true">MTQPTHQHPERRRRHPWRAVAAWTAAAALITATLSAIGGTASAATGATGTITGQQSGRCVDAQSAGTANGTVVQLYDCNGTGAQQWQVRSDGSVLNPNSGRCLDVTGAGTANGTRVQLYDCNGTGAQHWQVRADGSVLNATSGRCLDANGSANGSYLQIWDCAGSGNQHWTVNGSSGGGGDNAFWSQIHAGWNLGNSFDATPCETCWGNPATTKPMIDLIATKFNYLRIPVTWYPHMTSGAPNYTVDPAFFARLKQVVDWAIADNMYVDVNVHHDGGGGNWLTPSTGAMGTTEPEFTALWRQIATYFNGESDHLLFEAMNEPQDANGGNRYGGGTSDNWGPINTLNQDFVNTVRATGGANATRWLIVVPYGANAQTGADNLAVPAGANIAVSVHTYNPWAFCSTTAPNYVTWDGSMNYLPDGDVDNANRLFTSRGIPVIWTEYGATVKPYNGGDNSAQVANFESHITSYAAQHGQKTVVWDNGSIGVGDDQFGLMNRNSVQWQHSNIVNAIQAAAG</sequence>
<dbReference type="STRING" id="479433.Caci_5006"/>
<dbReference type="KEGG" id="cai:Caci_5006"/>
<keyword evidence="2 7" id="KW-0378">Hydrolase</keyword>
<keyword evidence="4" id="KW-0119">Carbohydrate metabolism</keyword>
<dbReference type="Pfam" id="PF00652">
    <property type="entry name" value="Ricin_B_lectin"/>
    <property type="match status" value="1"/>
</dbReference>
<dbReference type="EMBL" id="CP001700">
    <property type="protein sequence ID" value="ACU73866.1"/>
    <property type="molecule type" value="Genomic_DNA"/>
</dbReference>
<evidence type="ECO:0000256" key="4">
    <source>
        <dbReference type="ARBA" id="ARBA00023277"/>
    </source>
</evidence>
<keyword evidence="8" id="KW-0732">Signal</keyword>
<evidence type="ECO:0000256" key="6">
    <source>
        <dbReference type="ARBA" id="ARBA00023326"/>
    </source>
</evidence>
<dbReference type="SUPFAM" id="SSF51445">
    <property type="entry name" value="(Trans)glycosidases"/>
    <property type="match status" value="1"/>
</dbReference>
<evidence type="ECO:0000256" key="5">
    <source>
        <dbReference type="ARBA" id="ARBA00023295"/>
    </source>
</evidence>
<dbReference type="SMART" id="SM00458">
    <property type="entry name" value="RICIN"/>
    <property type="match status" value="1"/>
</dbReference>
<dbReference type="InterPro" id="IPR001547">
    <property type="entry name" value="Glyco_hydro_5"/>
</dbReference>
<comment type="similarity">
    <text evidence="1 7">Belongs to the glycosyl hydrolase 5 (cellulase A) family.</text>
</comment>
<reference evidence="10 11" key="1">
    <citation type="journal article" date="2009" name="Stand. Genomic Sci.">
        <title>Complete genome sequence of Catenulispora acidiphila type strain (ID 139908).</title>
        <authorList>
            <person name="Copeland A."/>
            <person name="Lapidus A."/>
            <person name="Glavina Del Rio T."/>
            <person name="Nolan M."/>
            <person name="Lucas S."/>
            <person name="Chen F."/>
            <person name="Tice H."/>
            <person name="Cheng J.F."/>
            <person name="Bruce D."/>
            <person name="Goodwin L."/>
            <person name="Pitluck S."/>
            <person name="Mikhailova N."/>
            <person name="Pati A."/>
            <person name="Ivanova N."/>
            <person name="Mavromatis K."/>
            <person name="Chen A."/>
            <person name="Palaniappan K."/>
            <person name="Chain P."/>
            <person name="Land M."/>
            <person name="Hauser L."/>
            <person name="Chang Y.J."/>
            <person name="Jeffries C.D."/>
            <person name="Chertkov O."/>
            <person name="Brettin T."/>
            <person name="Detter J.C."/>
            <person name="Han C."/>
            <person name="Ali Z."/>
            <person name="Tindall B.J."/>
            <person name="Goker M."/>
            <person name="Bristow J."/>
            <person name="Eisen J.A."/>
            <person name="Markowitz V."/>
            <person name="Hugenholtz P."/>
            <person name="Kyrpides N.C."/>
            <person name="Klenk H.P."/>
        </authorList>
    </citation>
    <scope>NUCLEOTIDE SEQUENCE [LARGE SCALE GENOMIC DNA]</scope>
    <source>
        <strain evidence="11">DSM 44928 / JCM 14897 / NBRC 102108 / NRRL B-24433 / ID139908</strain>
    </source>
</reference>
<evidence type="ECO:0000259" key="9">
    <source>
        <dbReference type="SMART" id="SM00458"/>
    </source>
</evidence>
<dbReference type="InParanoid" id="C7Q3D0"/>
<dbReference type="InterPro" id="IPR000772">
    <property type="entry name" value="Ricin_B_lectin"/>
</dbReference>
<dbReference type="CAZy" id="CBM13">
    <property type="family name" value="Carbohydrate-Binding Module Family 13"/>
</dbReference>
<evidence type="ECO:0000256" key="2">
    <source>
        <dbReference type="ARBA" id="ARBA00022801"/>
    </source>
</evidence>
<dbReference type="InterPro" id="IPR035992">
    <property type="entry name" value="Ricin_B-like_lectins"/>
</dbReference>
<dbReference type="PROSITE" id="PS50231">
    <property type="entry name" value="RICIN_B_LECTIN"/>
    <property type="match status" value="1"/>
</dbReference>
<dbReference type="SUPFAM" id="SSF50370">
    <property type="entry name" value="Ricin B-like lectins"/>
    <property type="match status" value="1"/>
</dbReference>
<accession>C7Q3D0</accession>
<name>C7Q3D0_CATAD</name>
<keyword evidence="3" id="KW-0136">Cellulose degradation</keyword>
<evidence type="ECO:0000313" key="10">
    <source>
        <dbReference type="EMBL" id="ACU73866.1"/>
    </source>
</evidence>
<dbReference type="GO" id="GO:0005576">
    <property type="term" value="C:extracellular region"/>
    <property type="evidence" value="ECO:0007669"/>
    <property type="project" value="TreeGrafter"/>
</dbReference>
<dbReference type="GO" id="GO:0008422">
    <property type="term" value="F:beta-glucosidase activity"/>
    <property type="evidence" value="ECO:0007669"/>
    <property type="project" value="TreeGrafter"/>
</dbReference>
<dbReference type="GO" id="GO:0009986">
    <property type="term" value="C:cell surface"/>
    <property type="evidence" value="ECO:0007669"/>
    <property type="project" value="TreeGrafter"/>
</dbReference>
<evidence type="ECO:0000256" key="7">
    <source>
        <dbReference type="RuleBase" id="RU361153"/>
    </source>
</evidence>
<dbReference type="PANTHER" id="PTHR31297:SF41">
    <property type="entry name" value="ENDOGLUCANASE, PUTATIVE (AFU_ORTHOLOGUE AFUA_5G01830)-RELATED"/>
    <property type="match status" value="1"/>
</dbReference>
<dbReference type="Pfam" id="PF00150">
    <property type="entry name" value="Cellulase"/>
    <property type="match status" value="1"/>
</dbReference>